<comment type="caution">
    <text evidence="10">The sequence shown here is derived from an EMBL/GenBank/DDBJ whole genome shotgun (WGS) entry which is preliminary data.</text>
</comment>
<evidence type="ECO:0000256" key="6">
    <source>
        <dbReference type="ARBA" id="ARBA00023136"/>
    </source>
</evidence>
<keyword evidence="9" id="KW-0732">Signal</keyword>
<evidence type="ECO:0000256" key="9">
    <source>
        <dbReference type="SAM" id="SignalP"/>
    </source>
</evidence>
<comment type="subcellular location">
    <subcellularLocation>
        <location evidence="1">Cell outer membrane</location>
    </subcellularLocation>
</comment>
<evidence type="ECO:0000256" key="7">
    <source>
        <dbReference type="ARBA" id="ARBA00023237"/>
    </source>
</evidence>
<evidence type="ECO:0000256" key="2">
    <source>
        <dbReference type="ARBA" id="ARBA00007613"/>
    </source>
</evidence>
<accession>A0ABQ2GD54</accession>
<feature type="chain" id="PRO_5045826459" evidence="9">
    <location>
        <begin position="33"/>
        <end position="457"/>
    </location>
</feature>
<evidence type="ECO:0000256" key="5">
    <source>
        <dbReference type="ARBA" id="ARBA00022692"/>
    </source>
</evidence>
<keyword evidence="3" id="KW-0813">Transport</keyword>
<dbReference type="Pfam" id="PF02321">
    <property type="entry name" value="OEP"/>
    <property type="match status" value="1"/>
</dbReference>
<dbReference type="Gene3D" id="1.20.1600.10">
    <property type="entry name" value="Outer membrane efflux proteins (OEP)"/>
    <property type="match status" value="1"/>
</dbReference>
<dbReference type="PANTHER" id="PTHR30026:SF20">
    <property type="entry name" value="OUTER MEMBRANE PROTEIN TOLC"/>
    <property type="match status" value="1"/>
</dbReference>
<proteinExistence type="inferred from homology"/>
<sequence>MNAPGISRLPPWRLLSPTLVSLTLALCSAAPAQTASPLTLDDALSRLDAAPSVTAARLSAQTAQTSLNAARTALGLTISVNGNAGYTGAGTAPDGGATTSSLSGAAGVNVSLGLLPWSSNQSGLNSAVRGLALAQARLADAQNSARLNVAQQYFAAVLATQDVEIAARTLALRQRQLAVTQSRQASGNATAGNVLSAQAAVQSAEGTALQVVASLDAARRGLEAVLGSSVGDVAFSSQPPDTVTLPDVAVLVAQARALRSEVIQAQNTLSAAQEELAAQQREATLPDLTASVRYGPSGSGGLTTALNLQQGTLSAGYSLPLGNNASASANRLSASVAGSYVVYSPVQRAQLSAADASVTQARLSLQVAQQNAELDVRTRYSTLQTSLITVQTRMTALQVAQLALETAQTRLQAGTGTADDVNAADLDLAQSQRDLLAARISAQTTLLQLQNAAGGPQ</sequence>
<feature type="coiled-coil region" evidence="8">
    <location>
        <begin position="255"/>
        <end position="282"/>
    </location>
</feature>
<keyword evidence="8" id="KW-0175">Coiled coil</keyword>
<dbReference type="InterPro" id="IPR051906">
    <property type="entry name" value="TolC-like"/>
</dbReference>
<evidence type="ECO:0000313" key="10">
    <source>
        <dbReference type="EMBL" id="GGL87123.1"/>
    </source>
</evidence>
<dbReference type="Proteomes" id="UP000639973">
    <property type="component" value="Unassembled WGS sequence"/>
</dbReference>
<evidence type="ECO:0000256" key="1">
    <source>
        <dbReference type="ARBA" id="ARBA00004442"/>
    </source>
</evidence>
<comment type="similarity">
    <text evidence="2">Belongs to the outer membrane factor (OMF) (TC 1.B.17) family.</text>
</comment>
<reference evidence="11" key="1">
    <citation type="journal article" date="2019" name="Int. J. Syst. Evol. Microbiol.">
        <title>The Global Catalogue of Microorganisms (GCM) 10K type strain sequencing project: providing services to taxonomists for standard genome sequencing and annotation.</title>
        <authorList>
            <consortium name="The Broad Institute Genomics Platform"/>
            <consortium name="The Broad Institute Genome Sequencing Center for Infectious Disease"/>
            <person name="Wu L."/>
            <person name="Ma J."/>
        </authorList>
    </citation>
    <scope>NUCLEOTIDE SEQUENCE [LARGE SCALE GENOMIC DNA]</scope>
    <source>
        <strain evidence="11">JCM 15442</strain>
    </source>
</reference>
<evidence type="ECO:0000256" key="4">
    <source>
        <dbReference type="ARBA" id="ARBA00022452"/>
    </source>
</evidence>
<organism evidence="10 11">
    <name type="scientific">Deinococcus aerolatus</name>
    <dbReference type="NCBI Taxonomy" id="522487"/>
    <lineage>
        <taxon>Bacteria</taxon>
        <taxon>Thermotogati</taxon>
        <taxon>Deinococcota</taxon>
        <taxon>Deinococci</taxon>
        <taxon>Deinococcales</taxon>
        <taxon>Deinococcaceae</taxon>
        <taxon>Deinococcus</taxon>
    </lineage>
</organism>
<keyword evidence="7" id="KW-0998">Cell outer membrane</keyword>
<dbReference type="PANTHER" id="PTHR30026">
    <property type="entry name" value="OUTER MEMBRANE PROTEIN TOLC"/>
    <property type="match status" value="1"/>
</dbReference>
<dbReference type="InterPro" id="IPR003423">
    <property type="entry name" value="OMP_efflux"/>
</dbReference>
<keyword evidence="5" id="KW-0812">Transmembrane</keyword>
<evidence type="ECO:0000256" key="3">
    <source>
        <dbReference type="ARBA" id="ARBA00022448"/>
    </source>
</evidence>
<keyword evidence="6" id="KW-0472">Membrane</keyword>
<evidence type="ECO:0000256" key="8">
    <source>
        <dbReference type="SAM" id="Coils"/>
    </source>
</evidence>
<dbReference type="SUPFAM" id="SSF56954">
    <property type="entry name" value="Outer membrane efflux proteins (OEP)"/>
    <property type="match status" value="1"/>
</dbReference>
<keyword evidence="4" id="KW-1134">Transmembrane beta strand</keyword>
<keyword evidence="11" id="KW-1185">Reference proteome</keyword>
<gene>
    <name evidence="10" type="ORF">GCM10010840_26280</name>
</gene>
<name>A0ABQ2GD54_9DEIO</name>
<feature type="signal peptide" evidence="9">
    <location>
        <begin position="1"/>
        <end position="32"/>
    </location>
</feature>
<dbReference type="EMBL" id="BMOL01000012">
    <property type="protein sequence ID" value="GGL87123.1"/>
    <property type="molecule type" value="Genomic_DNA"/>
</dbReference>
<protein>
    <submittedName>
        <fullName evidence="10">Transporter</fullName>
    </submittedName>
</protein>
<dbReference type="RefSeq" id="WP_188972692.1">
    <property type="nucleotide sequence ID" value="NZ_BMOL01000012.1"/>
</dbReference>
<evidence type="ECO:0000313" key="11">
    <source>
        <dbReference type="Proteomes" id="UP000639973"/>
    </source>
</evidence>